<accession>A0ABW1L8X1</accession>
<protein>
    <recommendedName>
        <fullName evidence="3">DUF1878 family protein</fullName>
    </recommendedName>
</protein>
<dbReference type="Proteomes" id="UP001596170">
    <property type="component" value="Unassembled WGS sequence"/>
</dbReference>
<name>A0ABW1L8X1_9BACL</name>
<dbReference type="EMBL" id="JBHSRI010000018">
    <property type="protein sequence ID" value="MFC6039990.1"/>
    <property type="molecule type" value="Genomic_DNA"/>
</dbReference>
<evidence type="ECO:0000313" key="2">
    <source>
        <dbReference type="Proteomes" id="UP001596170"/>
    </source>
</evidence>
<comment type="caution">
    <text evidence="1">The sequence shown here is derived from an EMBL/GenBank/DDBJ whole genome shotgun (WGS) entry which is preliminary data.</text>
</comment>
<gene>
    <name evidence="1" type="ORF">ACFPYN_11215</name>
</gene>
<organism evidence="1 2">
    <name type="scientific">Paenisporosarcina macmurdoensis</name>
    <dbReference type="NCBI Taxonomy" id="212659"/>
    <lineage>
        <taxon>Bacteria</taxon>
        <taxon>Bacillati</taxon>
        <taxon>Bacillota</taxon>
        <taxon>Bacilli</taxon>
        <taxon>Bacillales</taxon>
        <taxon>Caryophanaceae</taxon>
        <taxon>Paenisporosarcina</taxon>
    </lineage>
</organism>
<dbReference type="RefSeq" id="WP_377734213.1">
    <property type="nucleotide sequence ID" value="NZ_JBHSRI010000018.1"/>
</dbReference>
<evidence type="ECO:0008006" key="3">
    <source>
        <dbReference type="Google" id="ProtNLM"/>
    </source>
</evidence>
<proteinExistence type="predicted"/>
<keyword evidence="2" id="KW-1185">Reference proteome</keyword>
<reference evidence="2" key="1">
    <citation type="journal article" date="2019" name="Int. J. Syst. Evol. Microbiol.">
        <title>The Global Catalogue of Microorganisms (GCM) 10K type strain sequencing project: providing services to taxonomists for standard genome sequencing and annotation.</title>
        <authorList>
            <consortium name="The Broad Institute Genomics Platform"/>
            <consortium name="The Broad Institute Genome Sequencing Center for Infectious Disease"/>
            <person name="Wu L."/>
            <person name="Ma J."/>
        </authorList>
    </citation>
    <scope>NUCLEOTIDE SEQUENCE [LARGE SCALE GENOMIC DNA]</scope>
    <source>
        <strain evidence="2">CCUG 54527</strain>
    </source>
</reference>
<evidence type="ECO:0000313" key="1">
    <source>
        <dbReference type="EMBL" id="MFC6039990.1"/>
    </source>
</evidence>
<sequence>MENDKFEDIESKIALITYCISELHEIINTEYKSRAYELLMNGFNSREIELIDQYFSECLRNQVAPSFNDFRETVIRITNNQPFTIGSAEKLLLAYKHENLFINVVNKILKNK</sequence>